<comment type="caution">
    <text evidence="4">The sequence shown here is derived from an EMBL/GenBank/DDBJ whole genome shotgun (WGS) entry which is preliminary data.</text>
</comment>
<protein>
    <recommendedName>
        <fullName evidence="3">GRIP domain-containing protein</fullName>
    </recommendedName>
</protein>
<feature type="compositionally biased region" description="Low complexity" evidence="2">
    <location>
        <begin position="8"/>
        <end position="30"/>
    </location>
</feature>
<feature type="compositionally biased region" description="Basic and acidic residues" evidence="2">
    <location>
        <begin position="1343"/>
        <end position="1360"/>
    </location>
</feature>
<name>A0AAV1T3U0_9STRA</name>
<dbReference type="PANTHER" id="PTHR18937">
    <property type="entry name" value="STRUCTURAL MAINTENANCE OF CHROMOSOMES SMC FAMILY MEMBER"/>
    <property type="match status" value="1"/>
</dbReference>
<dbReference type="Gene3D" id="1.10.220.60">
    <property type="entry name" value="GRIP domain"/>
    <property type="match status" value="1"/>
</dbReference>
<dbReference type="Gene3D" id="1.10.287.1490">
    <property type="match status" value="1"/>
</dbReference>
<feature type="coiled-coil region" evidence="1">
    <location>
        <begin position="752"/>
        <end position="1071"/>
    </location>
</feature>
<feature type="coiled-coil region" evidence="1">
    <location>
        <begin position="133"/>
        <end position="230"/>
    </location>
</feature>
<feature type="region of interest" description="Disordered" evidence="2">
    <location>
        <begin position="1"/>
        <end position="102"/>
    </location>
</feature>
<evidence type="ECO:0000256" key="2">
    <source>
        <dbReference type="SAM" id="MobiDB-lite"/>
    </source>
</evidence>
<evidence type="ECO:0000313" key="5">
    <source>
        <dbReference type="Proteomes" id="UP001162060"/>
    </source>
</evidence>
<evidence type="ECO:0000313" key="4">
    <source>
        <dbReference type="EMBL" id="CAK7895038.1"/>
    </source>
</evidence>
<proteinExistence type="predicted"/>
<feature type="coiled-coil region" evidence="1">
    <location>
        <begin position="1297"/>
        <end position="1331"/>
    </location>
</feature>
<feature type="coiled-coil region" evidence="1">
    <location>
        <begin position="1603"/>
        <end position="2267"/>
    </location>
</feature>
<feature type="region of interest" description="Disordered" evidence="2">
    <location>
        <begin position="1343"/>
        <end position="1365"/>
    </location>
</feature>
<evidence type="ECO:0000256" key="1">
    <source>
        <dbReference type="SAM" id="Coils"/>
    </source>
</evidence>
<accession>A0AAV1T3U0</accession>
<dbReference type="Pfam" id="PF01465">
    <property type="entry name" value="GRIP"/>
    <property type="match status" value="1"/>
</dbReference>
<feature type="coiled-coil region" evidence="1">
    <location>
        <begin position="1135"/>
        <end position="1229"/>
    </location>
</feature>
<dbReference type="SMART" id="SM00755">
    <property type="entry name" value="Grip"/>
    <property type="match status" value="1"/>
</dbReference>
<feature type="coiled-coil region" evidence="1">
    <location>
        <begin position="282"/>
        <end position="316"/>
    </location>
</feature>
<feature type="domain" description="GRIP" evidence="3">
    <location>
        <begin position="2906"/>
        <end position="2956"/>
    </location>
</feature>
<feature type="coiled-coil region" evidence="1">
    <location>
        <begin position="2883"/>
        <end position="2910"/>
    </location>
</feature>
<gene>
    <name evidence="4" type="ORF">PM001_LOCUS948</name>
</gene>
<feature type="region of interest" description="Disordered" evidence="2">
    <location>
        <begin position="3015"/>
        <end position="3040"/>
    </location>
</feature>
<dbReference type="InterPro" id="IPR000237">
    <property type="entry name" value="GRIP_dom"/>
</dbReference>
<evidence type="ECO:0000259" key="3">
    <source>
        <dbReference type="PROSITE" id="PS50913"/>
    </source>
</evidence>
<dbReference type="Proteomes" id="UP001162060">
    <property type="component" value="Unassembled WGS sequence"/>
</dbReference>
<dbReference type="PROSITE" id="PS50913">
    <property type="entry name" value="GRIP"/>
    <property type="match status" value="1"/>
</dbReference>
<sequence length="3040" mass="341658">MAGTTAEPRAAASKPVVSSSSTSSSAVSSPRSEKDPAHPYSTCKRAIGTHIVGQQKPLLDKTQAAHVSTRRAEQDEEEEDEVKKKHEVGGVTELPDSSGRCQGIKPQEQVQAQELAVAASTMESGKLELQLQLETAEKAQQRDAATIQELSAELATTVARLAEGEERGRKWEEEKKRLIEQVDALEDDKQKLEKKVEEVEGLGLVVQMKVDDLRRQLREARQEQEELKLEFCGDFLSASLNQVRRGDDDEMGVRATGKSVVARMQELEIEIGGWKAEVGASAEKWRLERQELKKQIDELTLANQEASVELAEVAQMREHLLEHVGIDLTCESMESFLGAQNNTIQKLIAQLSAIKASHTYGNSVETEDYCVRLEELQTKYDMMASKRLEQDKTIAELCAELNCKAVHNSFSHPPEHSKRWRACEPIVESEHVSRLVESTWTQELKSSDDFSATKSKIEALVLALQIDEPASSDGGIKPCHTSRLKELAKCLEQAQDLLVSAAEPKQRRQDEVTILQERIHRHETQNRLLLAKLEGCECALKAQGFAVKKADNASDDAGRRALSTDDAGFVVTNGEIVDRSDGLSCDLEDTLDATRTRLHGACKAENLEMTSEAAKKADGVLELEQDHDGLLEAHQTSMSELEVMVEQLDVLKRANQALSSEIASKTDDLRYHYEAFTMQKEDFRCIIFNLESALFRAEMENGKIKRDFDDAKTENDALSERIGRLHSLANGKTESDEGLATDREVEKLRSSLVQAKVNCLEQKQQLTALEKKLVDVSKPGGFACTISNAPLDAERREFEAALIEMIEMEKKLQVAYEAKQGLESTLQERMEAKAELEDKLCAAEDKIAELEQQLEQKVALIATIEEQLQSVEEEREKLSDEFEKTKSKLERSIGKLEEKEIESEAFKTTANMLKDERSRLFSEIALLKDDIAKSEVQKAALANSQELANEELEDQLNELADRIAEIEAEKQDLRARLEDTVIRSEEDILQLRGRLYRLEEEKSSIDDENLSLERTIEDMEVELDTLEEQKTLLEAANVLSSEQVTLLEKRLEEASTEIALVSDEKNELQVQLTQSIVEKDGLSRSVSELQEKACAEKAASKQVAVELESQIAANKILDSKIRLLKQMAEKALQSVKAKDEELLEAMSRAANLVEERDSVRVSLNEKESAVEASLVESERLQQQVEELTKDLESCRIKLLEEASASEVQISKLTRAEAELSESLESVRKDLAGAESCVLILVEERDNARKELSAKDLKIEMMKTAQGEFELSVQKLENELGALRRISSTEAEKRDRIISDLEMSKDYAEKRAHELQDTLLRTEELHQSLREKLTESEWRIGTLETERDATRSSLDEKESTHETLSALQEDLQKSVRALESELKELHESSSAELAAANETIKSLETAETEGAEVLASLRLELAEAEACVMVLVDERDAIKKALSKRELTLEVLSCEHGELQLKSQSVKTELDVLRQKSEANARAAEEVVQTLKEALEHTTGSLELAQKELAASELRVASLSAECEAVSTRMIGIDTERNSLSLRTGELEHRIKTLETKIMNSETRHAEALKTSEEMNCALKLSEAEAKKLLESVQIELCNSNSHAKILADECDSLNNTLTQKENELRTFSSHNERLQKHIESLERELQEVRSQRESDACTAEEKIRSLKESEAQLAETLEATRQKLSETDARAVCIEEEHEAARQSLSSMEAQREAERKELMSLQERIESLESELQEVRSQRESDACTAEEKIRSLKESEAQLAETLEATRQKLSETDARAVCIEEEHEAARQSLSSMEAQREAERKELMSLQERIESLESELQEVRSQRESDACTAEEKIRSLKESEAQLAETLEATRQKLSETDARAVCIEEEHEAARQSLSSMEAQREAERKDLMSLQKRIESLESELQEVRSQRESDACTAEEKIRSLKESEAQLAETLEATRQKLSETDARAVCIEEEHEAARQSLSSMEAQREAERKELMSLQERIESLESELQEVRSQRESDACTAEEKIRSLKESEAQLAETLEATRQKLSETDARAVCIEEEHEAARQSLSSMEAQREAERKELMSLQERIESLESELQEVRSQRESDACTAEEKIRSLKESEAQLAETLEATRQKLSETDARAVCIEEEHEAARQSLSSMEAQREAERKDLMSLQKRIESLESELQEVRSQRESDACTAEEKIRSLKESEAQLAETLEATRQKLSETDARAACAEEELKIMHASVRQKELRLVELEDTKVDLVANANLFESRVRELESELEERALKLLYESNRAERHEREWAQIEVQLRDEVGMVEARSAKEIGLLKKEVASLSESSSSALAEASSVRERWIIEDKKHIATIARKDEVILTLKKKLGEVMAAYKRVKGRLQELQDTLTQSTKLNNSLKVSNDELNAQRSKSLMELDALKCEFTLFRKQSVAEGDKLRQAGELFAASEAQLVAQLDQYKKRVLAYDDELDQMRRQHDIALHEQKETLLLVSAANTKVAELQESLAVLTETAERKEAEIHSMAKRMRHIEQERTKTVSVCEEMDRTREAERVELEAQLSMANESIATLRSASIANVGLQTEFVSQLEHQIDKLQQKVEAEKEEADAARAALGTYRKRAHTALKKASSENRLNLDKSAEIITKLEKEAGTAKDRIRVLETELAEARRRIKEVVSAEDAGAEKALETLKAEKHVQETSLRLEIDSLKKEVMRLEDALENVKAPLESQIKQLVERNEALDHEIVSLKEEGRIKNKSVEQEVLAKEDEISDLSKQLHAALAAATSLATNEAGRRSYSPTYSPTDKERRSTASSSRSFEYDGNNNSLYRAVIEEEHELIAAAFDDSCASKIATTNRAEQQLEISVDVDGEVMRLELLLKDVQARSRVFERKYEEAIALLIEANQEKQRLQELDDRATQEINIEYLKNVIIKYIGSQVPGEKEQLVPVIATLLSFSPQEHHQVRAAHSKVNEEGTGLFGGVFSLFGGGGASAPAPKPLAALHNVKPSPRSAKSKTTGVALGSKDKNGVLLFGSDPSDDEESLTPLNPFTA</sequence>
<dbReference type="SUPFAM" id="SSF57997">
    <property type="entry name" value="Tropomyosin"/>
    <property type="match status" value="1"/>
</dbReference>
<dbReference type="EMBL" id="CAKLBY020000004">
    <property type="protein sequence ID" value="CAK7895038.1"/>
    <property type="molecule type" value="Genomic_DNA"/>
</dbReference>
<feature type="coiled-coil region" evidence="1">
    <location>
        <begin position="2452"/>
        <end position="2767"/>
    </location>
</feature>
<organism evidence="4 5">
    <name type="scientific">Peronospora matthiolae</name>
    <dbReference type="NCBI Taxonomy" id="2874970"/>
    <lineage>
        <taxon>Eukaryota</taxon>
        <taxon>Sar</taxon>
        <taxon>Stramenopiles</taxon>
        <taxon>Oomycota</taxon>
        <taxon>Peronosporomycetes</taxon>
        <taxon>Peronosporales</taxon>
        <taxon>Peronosporaceae</taxon>
        <taxon>Peronospora</taxon>
    </lineage>
</organism>
<keyword evidence="1" id="KW-0175">Coiled coil</keyword>
<feature type="region of interest" description="Disordered" evidence="2">
    <location>
        <begin position="2779"/>
        <end position="2810"/>
    </location>
</feature>
<feature type="coiled-coil region" evidence="1">
    <location>
        <begin position="1473"/>
        <end position="1521"/>
    </location>
</feature>
<reference evidence="4" key="1">
    <citation type="submission" date="2024-01" db="EMBL/GenBank/DDBJ databases">
        <authorList>
            <person name="Webb A."/>
        </authorList>
    </citation>
    <scope>NUCLEOTIDE SEQUENCE</scope>
    <source>
        <strain evidence="4">Pm1</strain>
    </source>
</reference>
<feature type="coiled-coil region" evidence="1">
    <location>
        <begin position="641"/>
        <end position="668"/>
    </location>
</feature>